<protein>
    <submittedName>
        <fullName evidence="2">Flavodoxin family protein</fullName>
    </submittedName>
</protein>
<dbReference type="Pfam" id="PF03358">
    <property type="entry name" value="FMN_red"/>
    <property type="match status" value="1"/>
</dbReference>
<evidence type="ECO:0000313" key="3">
    <source>
        <dbReference type="Proteomes" id="UP000829992"/>
    </source>
</evidence>
<name>A0ABY4PNH2_9ACTN</name>
<dbReference type="Proteomes" id="UP000829992">
    <property type="component" value="Chromosome"/>
</dbReference>
<dbReference type="InterPro" id="IPR005025">
    <property type="entry name" value="FMN_Rdtase-like_dom"/>
</dbReference>
<accession>A0ABY4PNH2</accession>
<dbReference type="SUPFAM" id="SSF52218">
    <property type="entry name" value="Flavoproteins"/>
    <property type="match status" value="1"/>
</dbReference>
<keyword evidence="3" id="KW-1185">Reference proteome</keyword>
<dbReference type="EMBL" id="CP097289">
    <property type="protein sequence ID" value="UQT54657.1"/>
    <property type="molecule type" value="Genomic_DNA"/>
</dbReference>
<dbReference type="RefSeq" id="WP_249586148.1">
    <property type="nucleotide sequence ID" value="NZ_BAAAQL010000002.1"/>
</dbReference>
<sequence>MSAALGINRPGVIVAHHSGWGHTAALADAVAEGARLAGATVTTLAVDHITEEQWTVLDEADAIIFGSATYMGNVSAGFQTFAELSSRRCMTGAWRDKVAAGFVNSGSKSGDKLHALMSLSVLAAQHHMHWVNLGLFPGWNSSTSSEQDLNRLGFFLGAGAQTDTDVSAEQVHKSDVLTCRHLGGRVAEVTAQLLAGRAGRAAAA</sequence>
<proteinExistence type="predicted"/>
<evidence type="ECO:0000313" key="2">
    <source>
        <dbReference type="EMBL" id="UQT54657.1"/>
    </source>
</evidence>
<dbReference type="PANTHER" id="PTHR30546">
    <property type="entry name" value="FLAVODOXIN-RELATED PROTEIN WRBA-RELATED"/>
    <property type="match status" value="1"/>
</dbReference>
<dbReference type="InterPro" id="IPR008254">
    <property type="entry name" value="Flavodoxin/NO_synth"/>
</dbReference>
<feature type="domain" description="Flavodoxin-like" evidence="1">
    <location>
        <begin position="12"/>
        <end position="187"/>
    </location>
</feature>
<evidence type="ECO:0000259" key="1">
    <source>
        <dbReference type="PROSITE" id="PS50902"/>
    </source>
</evidence>
<dbReference type="PANTHER" id="PTHR30546:SF23">
    <property type="entry name" value="FLAVOPROTEIN-LIKE PROTEIN YCP4-RELATED"/>
    <property type="match status" value="1"/>
</dbReference>
<gene>
    <name evidence="2" type="ORF">M4V62_05850</name>
</gene>
<dbReference type="PROSITE" id="PS50902">
    <property type="entry name" value="FLAVODOXIN_LIKE"/>
    <property type="match status" value="1"/>
</dbReference>
<dbReference type="Gene3D" id="3.40.50.360">
    <property type="match status" value="1"/>
</dbReference>
<organism evidence="2 3">
    <name type="scientific">Streptomyces durmitorensis</name>
    <dbReference type="NCBI Taxonomy" id="319947"/>
    <lineage>
        <taxon>Bacteria</taxon>
        <taxon>Bacillati</taxon>
        <taxon>Actinomycetota</taxon>
        <taxon>Actinomycetes</taxon>
        <taxon>Kitasatosporales</taxon>
        <taxon>Streptomycetaceae</taxon>
        <taxon>Streptomyces</taxon>
    </lineage>
</organism>
<dbReference type="InterPro" id="IPR029039">
    <property type="entry name" value="Flavoprotein-like_sf"/>
</dbReference>
<reference evidence="2 3" key="1">
    <citation type="submission" date="2022-05" db="EMBL/GenBank/DDBJ databases">
        <authorList>
            <person name="Zhou X."/>
            <person name="Li K."/>
            <person name="Man Y."/>
        </authorList>
    </citation>
    <scope>NUCLEOTIDE SEQUENCE [LARGE SCALE GENOMIC DNA]</scope>
    <source>
        <strain evidence="2 3">MS405</strain>
    </source>
</reference>